<dbReference type="GeneID" id="76149307"/>
<dbReference type="EMBL" id="JAIHNG010000057">
    <property type="protein sequence ID" value="KAI5963435.1"/>
    <property type="molecule type" value="Genomic_DNA"/>
</dbReference>
<dbReference type="RefSeq" id="XP_051610248.1">
    <property type="nucleotide sequence ID" value="XM_051750433.1"/>
</dbReference>
<evidence type="ECO:0000313" key="2">
    <source>
        <dbReference type="Proteomes" id="UP001204833"/>
    </source>
</evidence>
<comment type="caution">
    <text evidence="1">The sequence shown here is derived from an EMBL/GenBank/DDBJ whole genome shotgun (WGS) entry which is preliminary data.</text>
</comment>
<dbReference type="Proteomes" id="UP001204833">
    <property type="component" value="Unassembled WGS sequence"/>
</dbReference>
<accession>A0AAD5G028</accession>
<sequence>VFRKVLTSIRSVTQSVNKNLLDLENELVEQAAERGDLDAITMLAYEKVREHTRGGIIVDKAAKEDLAHARKLIKQLTELKHPLVFKMAGDLAFEKKAYATAVDYWQQFLQLENDTIQAGHVYYSLGYYYFSQPPPVQDLAKAKQYFHKCIQLTDLDLYSTKAHYYLGQLYLEKDPKIAKYFMEISASKSLLESFASLGFLEMNKFQNYDLAIEWFKLGVEANKDLLCLIGQFDCFVKMKQWRSADKVLSNLKELRQKVNDVKRNKKAVPDSMRESFQVNDSLLRSFFQGRKYEFELLQQFL</sequence>
<dbReference type="Gene3D" id="1.25.40.10">
    <property type="entry name" value="Tetratricopeptide repeat domain"/>
    <property type="match status" value="2"/>
</dbReference>
<gene>
    <name evidence="1" type="ORF">KGF57_001248</name>
</gene>
<dbReference type="SUPFAM" id="SSF81901">
    <property type="entry name" value="HCP-like"/>
    <property type="match status" value="1"/>
</dbReference>
<name>A0AAD5G028_9ASCO</name>
<evidence type="ECO:0000313" key="1">
    <source>
        <dbReference type="EMBL" id="KAI5963435.1"/>
    </source>
</evidence>
<feature type="non-terminal residue" evidence="1">
    <location>
        <position position="1"/>
    </location>
</feature>
<organism evidence="1 2">
    <name type="scientific">Candida theae</name>
    <dbReference type="NCBI Taxonomy" id="1198502"/>
    <lineage>
        <taxon>Eukaryota</taxon>
        <taxon>Fungi</taxon>
        <taxon>Dikarya</taxon>
        <taxon>Ascomycota</taxon>
        <taxon>Saccharomycotina</taxon>
        <taxon>Pichiomycetes</taxon>
        <taxon>Debaryomycetaceae</taxon>
        <taxon>Candida/Lodderomyces clade</taxon>
        <taxon>Candida</taxon>
    </lineage>
</organism>
<dbReference type="InterPro" id="IPR011990">
    <property type="entry name" value="TPR-like_helical_dom_sf"/>
</dbReference>
<dbReference type="AlphaFoldDB" id="A0AAD5G028"/>
<proteinExistence type="predicted"/>
<reference evidence="1 2" key="1">
    <citation type="journal article" date="2022" name="DNA Res.">
        <title>Genome analysis of five recently described species of the CUG-Ser clade uncovers Candida theae as a new hybrid lineage with pathogenic potential in the Candida parapsilosis species complex.</title>
        <authorList>
            <person name="Mixao V."/>
            <person name="Del Olmo V."/>
            <person name="Hegedusova E."/>
            <person name="Saus E."/>
            <person name="Pryszcz L."/>
            <person name="Cillingova A."/>
            <person name="Nosek J."/>
            <person name="Gabaldon T."/>
        </authorList>
    </citation>
    <scope>NUCLEOTIDE SEQUENCE [LARGE SCALE GENOMIC DNA]</scope>
    <source>
        <strain evidence="1 2">CBS 12239</strain>
    </source>
</reference>
<keyword evidence="2" id="KW-1185">Reference proteome</keyword>
<protein>
    <submittedName>
        <fullName evidence="1">Uncharacterized protein</fullName>
    </submittedName>
</protein>